<feature type="compositionally biased region" description="Polar residues" evidence="2">
    <location>
        <begin position="408"/>
        <end position="430"/>
    </location>
</feature>
<reference evidence="4" key="1">
    <citation type="submission" date="2022-12" db="EMBL/GenBank/DDBJ databases">
        <title>Genome assemblies of Blomia tropicalis.</title>
        <authorList>
            <person name="Cui Y."/>
        </authorList>
    </citation>
    <scope>NUCLEOTIDE SEQUENCE</scope>
    <source>
        <tissue evidence="4">Adult mites</tissue>
    </source>
</reference>
<dbReference type="GO" id="GO:0005886">
    <property type="term" value="C:plasma membrane"/>
    <property type="evidence" value="ECO:0007669"/>
    <property type="project" value="TreeGrafter"/>
</dbReference>
<dbReference type="Gene3D" id="3.10.20.90">
    <property type="entry name" value="Phosphatidylinositol 3-kinase Catalytic Subunit, Chain A, domain 1"/>
    <property type="match status" value="1"/>
</dbReference>
<feature type="region of interest" description="Disordered" evidence="2">
    <location>
        <begin position="386"/>
        <end position="500"/>
    </location>
</feature>
<dbReference type="InterPro" id="IPR039895">
    <property type="entry name" value="COBL-like"/>
</dbReference>
<evidence type="ECO:0000313" key="5">
    <source>
        <dbReference type="Proteomes" id="UP001142055"/>
    </source>
</evidence>
<dbReference type="GO" id="GO:0030041">
    <property type="term" value="P:actin filament polymerization"/>
    <property type="evidence" value="ECO:0007669"/>
    <property type="project" value="TreeGrafter"/>
</dbReference>
<dbReference type="InterPro" id="IPR003124">
    <property type="entry name" value="WH2_dom"/>
</dbReference>
<dbReference type="Proteomes" id="UP001142055">
    <property type="component" value="Chromosome 1"/>
</dbReference>
<feature type="compositionally biased region" description="Polar residues" evidence="2">
    <location>
        <begin position="628"/>
        <end position="638"/>
    </location>
</feature>
<dbReference type="AlphaFoldDB" id="A0A9Q0MH26"/>
<dbReference type="PANTHER" id="PTHR47008">
    <property type="entry name" value="PROTEIN CORDON-BLEU"/>
    <property type="match status" value="1"/>
</dbReference>
<feature type="compositionally biased region" description="Polar residues" evidence="2">
    <location>
        <begin position="326"/>
        <end position="342"/>
    </location>
</feature>
<feature type="region of interest" description="Disordered" evidence="2">
    <location>
        <begin position="532"/>
        <end position="580"/>
    </location>
</feature>
<dbReference type="GO" id="GO:0044294">
    <property type="term" value="C:dendritic growth cone"/>
    <property type="evidence" value="ECO:0007669"/>
    <property type="project" value="TreeGrafter"/>
</dbReference>
<feature type="compositionally biased region" description="Low complexity" evidence="2">
    <location>
        <begin position="1094"/>
        <end position="1103"/>
    </location>
</feature>
<dbReference type="EMBL" id="JAPWDV010000001">
    <property type="protein sequence ID" value="KAJ6225856.1"/>
    <property type="molecule type" value="Genomic_DNA"/>
</dbReference>
<keyword evidence="5" id="KW-1185">Reference proteome</keyword>
<proteinExistence type="predicted"/>
<feature type="region of interest" description="Disordered" evidence="2">
    <location>
        <begin position="930"/>
        <end position="949"/>
    </location>
</feature>
<dbReference type="GO" id="GO:0003785">
    <property type="term" value="F:actin monomer binding"/>
    <property type="evidence" value="ECO:0007669"/>
    <property type="project" value="InterPro"/>
</dbReference>
<dbReference type="GO" id="GO:0048471">
    <property type="term" value="C:perinuclear region of cytoplasm"/>
    <property type="evidence" value="ECO:0007669"/>
    <property type="project" value="TreeGrafter"/>
</dbReference>
<protein>
    <recommendedName>
        <fullName evidence="3">WH2 domain-containing protein</fullName>
    </recommendedName>
</protein>
<dbReference type="Pfam" id="PF09469">
    <property type="entry name" value="Cobl"/>
    <property type="match status" value="1"/>
</dbReference>
<evidence type="ECO:0000256" key="1">
    <source>
        <dbReference type="SAM" id="Coils"/>
    </source>
</evidence>
<feature type="compositionally biased region" description="Polar residues" evidence="2">
    <location>
        <begin position="930"/>
        <end position="941"/>
    </location>
</feature>
<evidence type="ECO:0000259" key="3">
    <source>
        <dbReference type="PROSITE" id="PS51082"/>
    </source>
</evidence>
<evidence type="ECO:0000313" key="4">
    <source>
        <dbReference type="EMBL" id="KAJ6225856.1"/>
    </source>
</evidence>
<dbReference type="PROSITE" id="PS51082">
    <property type="entry name" value="WH2"/>
    <property type="match status" value="1"/>
</dbReference>
<dbReference type="GO" id="GO:0044295">
    <property type="term" value="C:axonal growth cone"/>
    <property type="evidence" value="ECO:0007669"/>
    <property type="project" value="TreeGrafter"/>
</dbReference>
<comment type="caution">
    <text evidence="4">The sequence shown here is derived from an EMBL/GenBank/DDBJ whole genome shotgun (WGS) entry which is preliminary data.</text>
</comment>
<keyword evidence="1" id="KW-0175">Coiled coil</keyword>
<name>A0A9Q0MH26_BLOTA</name>
<feature type="region of interest" description="Disordered" evidence="2">
    <location>
        <begin position="599"/>
        <end position="692"/>
    </location>
</feature>
<feature type="region of interest" description="Disordered" evidence="2">
    <location>
        <begin position="1086"/>
        <end position="1107"/>
    </location>
</feature>
<gene>
    <name evidence="4" type="ORF">RDWZM_004401</name>
</gene>
<feature type="domain" description="WH2" evidence="3">
    <location>
        <begin position="1240"/>
        <end position="1260"/>
    </location>
</feature>
<dbReference type="GO" id="GO:1990357">
    <property type="term" value="C:terminal web"/>
    <property type="evidence" value="ECO:0007669"/>
    <property type="project" value="TreeGrafter"/>
</dbReference>
<feature type="compositionally biased region" description="Basic and acidic residues" evidence="2">
    <location>
        <begin position="670"/>
        <end position="688"/>
    </location>
</feature>
<dbReference type="PANTHER" id="PTHR47008:SF1">
    <property type="entry name" value="PROTEIN CORDON-BLEU"/>
    <property type="match status" value="1"/>
</dbReference>
<feature type="compositionally biased region" description="Polar residues" evidence="2">
    <location>
        <begin position="543"/>
        <end position="575"/>
    </location>
</feature>
<evidence type="ECO:0000256" key="2">
    <source>
        <dbReference type="SAM" id="MobiDB-lite"/>
    </source>
</evidence>
<dbReference type="GO" id="GO:0051639">
    <property type="term" value="P:actin filament network formation"/>
    <property type="evidence" value="ECO:0007669"/>
    <property type="project" value="TreeGrafter"/>
</dbReference>
<dbReference type="InterPro" id="IPR019025">
    <property type="entry name" value="Cordon-bleu_ubiquitin_domain"/>
</dbReference>
<feature type="compositionally biased region" description="Polar residues" evidence="2">
    <location>
        <begin position="607"/>
        <end position="618"/>
    </location>
</feature>
<feature type="compositionally biased region" description="Pro residues" evidence="2">
    <location>
        <begin position="1167"/>
        <end position="1176"/>
    </location>
</feature>
<feature type="region of interest" description="Disordered" evidence="2">
    <location>
        <begin position="305"/>
        <end position="365"/>
    </location>
</feature>
<organism evidence="4 5">
    <name type="scientific">Blomia tropicalis</name>
    <name type="common">Mite</name>
    <dbReference type="NCBI Taxonomy" id="40697"/>
    <lineage>
        <taxon>Eukaryota</taxon>
        <taxon>Metazoa</taxon>
        <taxon>Ecdysozoa</taxon>
        <taxon>Arthropoda</taxon>
        <taxon>Chelicerata</taxon>
        <taxon>Arachnida</taxon>
        <taxon>Acari</taxon>
        <taxon>Acariformes</taxon>
        <taxon>Sarcoptiformes</taxon>
        <taxon>Astigmata</taxon>
        <taxon>Glycyphagoidea</taxon>
        <taxon>Echimyopodidae</taxon>
        <taxon>Blomia</taxon>
    </lineage>
</organism>
<dbReference type="GO" id="GO:0001726">
    <property type="term" value="C:ruffle"/>
    <property type="evidence" value="ECO:0007669"/>
    <property type="project" value="TreeGrafter"/>
</dbReference>
<accession>A0A9Q0MH26</accession>
<dbReference type="GO" id="GO:0043025">
    <property type="term" value="C:neuronal cell body"/>
    <property type="evidence" value="ECO:0007669"/>
    <property type="project" value="TreeGrafter"/>
</dbReference>
<feature type="region of interest" description="Disordered" evidence="2">
    <location>
        <begin position="1167"/>
        <end position="1187"/>
    </location>
</feature>
<feature type="region of interest" description="Disordered" evidence="2">
    <location>
        <begin position="1"/>
        <end position="48"/>
    </location>
</feature>
<sequence length="1276" mass="141398">MKSIIRSIGKTMGKKVSKHSINGVEPNVDNDGGGDGGNISRTNGKAESISSVSSAISDTTITNNHSHRQSLEDDCAIKELLEGRMKLTINIIHRSEQVVISVERRTPLLDLLVNMATQYHFNASDYMIQIDPDELQTNSCVNEYKASTMIGLLNVSKVSIVPRQERKVPSKKNLYNRQQSLPNELPFKPTIRLTVNLPHKQLMVIRLLPSTPLCEIKQMICTEKSFDPEQYILVKPFKSGQENPFVFDLEKSLDYYHTNEVTILPIKCHQKLVKQFTSSDISHYASSSMYDEESNRLGRQMVNDLSQSTPNVMKPNGGRIYRRGLSESNSNLSVNRADSTTRSVKSYKSKPAPPPPLLKSAKSVQHLPPIRDDEERSASVVYSSFEHNESSSLSGHSNITELSKRTEPTSIITSQPKRLLSRQNSGSDSSGYHEMLSHTDTPSDSNSPAPPMSISPNPNNNEHNSLVNNKPPVPSQRTSLYKQQKAPAPRPPPSADSISLASCISNNNKKRRAPLPPTTKSVNVESTIKPIESNFPEQPTPSPNHSVESEPNSLSTFSEEVSTSATFESDSGHTFDTSDDANITVIENTNLLSTVSENNELPFDETLPSSDVVDQSQSKIDDTIEPIVSSQSLTTSESIEMVTKDEGKPLPSDEQYLRPTLTSNSSHNSNSEKGEEHCDSEPNEKTEQSEESVCHLNVIQSIDVPIESNDQPQINNNEIIPSSTLDNNNHIHVNVCVDLEKLDEEKEEKEEEEEEMNGSLKRPSVVTISQWKTPKDTDILLNNSSSNVDLSSKCARSQSGQNRSLEKQVEVTLDRFNETLDGLDDTTDGSLIYNDDPNSIVLVNKSLEIDNNNRDNYKNGTSKITISNASGRELETNKLNMIKTNNKSENVNECSTQINSNVSTTPIRSVRDNILRFNLSNIRSLPVTPNGTLRRSTSKINSEPFPDAQPVSRKLTNFQIGSFKKEVDIYENPRANDTKPLVGVSTLNNRTSKASSSAVKESIKNGNNIIVNRPTSVVISVNKSNINYNDLPKESAKKVFNAANRVTQLQQQSNNERSFLQELKSRTWSHRTGLSQYEQKEIDHSIGNSGRSINNNNNNNNNNAKRTNIARESNLFVGRKTSDSFDANVNEIVDNSNRKMNGQSTNVDNDQTNGDNISVIVSANIPPPPPPPPPPMTSIDSNSTNRVRPLSPELVHTNTLISPKGWKSSNTIEHKQIRSPLRPTTSTNNNNCGSTVSDNPHEALLSEIKNFQNKSKLKKVTITGPYTLAINGNSRL</sequence>
<feature type="coiled-coil region" evidence="1">
    <location>
        <begin position="732"/>
        <end position="762"/>
    </location>
</feature>
<dbReference type="OMA" id="NDWSQST"/>
<dbReference type="GO" id="GO:0005884">
    <property type="term" value="C:actin filament"/>
    <property type="evidence" value="ECO:0007669"/>
    <property type="project" value="TreeGrafter"/>
</dbReference>